<dbReference type="SUPFAM" id="SSF54862">
    <property type="entry name" value="4Fe-4S ferredoxins"/>
    <property type="match status" value="1"/>
</dbReference>
<evidence type="ECO:0000256" key="8">
    <source>
        <dbReference type="ARBA" id="ARBA00023014"/>
    </source>
</evidence>
<dbReference type="InterPro" id="IPR017900">
    <property type="entry name" value="4Fe4S_Fe_S_CS"/>
</dbReference>
<dbReference type="InterPro" id="IPR029479">
    <property type="entry name" value="Nitroreductase"/>
</dbReference>
<dbReference type="EMBL" id="VUNG01000059">
    <property type="protein sequence ID" value="MST85869.1"/>
    <property type="molecule type" value="Genomic_DNA"/>
</dbReference>
<accession>A0A7K0KJ17</accession>
<gene>
    <name evidence="10" type="ORF">FYJ73_14545</name>
</gene>
<evidence type="ECO:0000256" key="1">
    <source>
        <dbReference type="ARBA" id="ARBA00001917"/>
    </source>
</evidence>
<dbReference type="AlphaFoldDB" id="A0A7K0KJ17"/>
<evidence type="ECO:0000313" key="11">
    <source>
        <dbReference type="Proteomes" id="UP000438914"/>
    </source>
</evidence>
<dbReference type="PANTHER" id="PTHR43673">
    <property type="entry name" value="NAD(P)H NITROREDUCTASE YDGI-RELATED"/>
    <property type="match status" value="1"/>
</dbReference>
<dbReference type="GO" id="GO:0051536">
    <property type="term" value="F:iron-sulfur cluster binding"/>
    <property type="evidence" value="ECO:0007669"/>
    <property type="project" value="UniProtKB-KW"/>
</dbReference>
<dbReference type="SUPFAM" id="SSF55469">
    <property type="entry name" value="FMN-dependent nitroreductase-like"/>
    <property type="match status" value="1"/>
</dbReference>
<dbReference type="RefSeq" id="WP_154535469.1">
    <property type="nucleotide sequence ID" value="NZ_VUNG01000059.1"/>
</dbReference>
<evidence type="ECO:0000256" key="2">
    <source>
        <dbReference type="ARBA" id="ARBA00007118"/>
    </source>
</evidence>
<dbReference type="PROSITE" id="PS51379">
    <property type="entry name" value="4FE4S_FER_2"/>
    <property type="match status" value="2"/>
</dbReference>
<dbReference type="GO" id="GO:0046872">
    <property type="term" value="F:metal ion binding"/>
    <property type="evidence" value="ECO:0007669"/>
    <property type="project" value="UniProtKB-KW"/>
</dbReference>
<keyword evidence="3" id="KW-0285">Flavoprotein</keyword>
<keyword evidence="6" id="KW-0560">Oxidoreductase</keyword>
<dbReference type="Proteomes" id="UP000438914">
    <property type="component" value="Unassembled WGS sequence"/>
</dbReference>
<dbReference type="Pfam" id="PF00881">
    <property type="entry name" value="Nitroreductase"/>
    <property type="match status" value="1"/>
</dbReference>
<protein>
    <submittedName>
        <fullName evidence="10">4Fe-4S dicluster domain-containing protein</fullName>
    </submittedName>
</protein>
<keyword evidence="8" id="KW-0411">Iron-sulfur</keyword>
<feature type="domain" description="4Fe-4S ferredoxin-type" evidence="9">
    <location>
        <begin position="1"/>
        <end position="30"/>
    </location>
</feature>
<organism evidence="10 11">
    <name type="scientific">Hallella mizrahii</name>
    <dbReference type="NCBI Taxonomy" id="2606637"/>
    <lineage>
        <taxon>Bacteria</taxon>
        <taxon>Pseudomonadati</taxon>
        <taxon>Bacteroidota</taxon>
        <taxon>Bacteroidia</taxon>
        <taxon>Bacteroidales</taxon>
        <taxon>Prevotellaceae</taxon>
        <taxon>Hallella</taxon>
    </lineage>
</organism>
<dbReference type="GO" id="GO:0016491">
    <property type="term" value="F:oxidoreductase activity"/>
    <property type="evidence" value="ECO:0007669"/>
    <property type="project" value="UniProtKB-KW"/>
</dbReference>
<proteinExistence type="inferred from homology"/>
<comment type="cofactor">
    <cofactor evidence="1">
        <name>FMN</name>
        <dbReference type="ChEBI" id="CHEBI:58210"/>
    </cofactor>
</comment>
<evidence type="ECO:0000256" key="6">
    <source>
        <dbReference type="ARBA" id="ARBA00023002"/>
    </source>
</evidence>
<comment type="similarity">
    <text evidence="2">Belongs to the nitroreductase family.</text>
</comment>
<evidence type="ECO:0000259" key="9">
    <source>
        <dbReference type="PROSITE" id="PS51379"/>
    </source>
</evidence>
<name>A0A7K0KJ17_9BACT</name>
<sequence>MQIRINPETCIKCGSCVAVCPVSIFRQSAPRTPVTIERAEACIKCGHCVDVCPSNSIDHELFPLERLHEIDYHQMPTPEQLMNLIHARRSNRTFLKKEVPGSSIAMMREAALYAPTAGNNQMVELNVVCDPDKIVDIIRFTIDTLGEHLDILGPNYAGVVSGARQAFEHGKDIILRGAPYVMVFASDHSFGAADCNLAYQNASLMAQSLGVSQFYMGFVMTATSLSDPERVKALFGVKQKVQALMGFGLPRLRYKRYTERG</sequence>
<dbReference type="Pfam" id="PF13187">
    <property type="entry name" value="Fer4_9"/>
    <property type="match status" value="1"/>
</dbReference>
<evidence type="ECO:0000256" key="7">
    <source>
        <dbReference type="ARBA" id="ARBA00023004"/>
    </source>
</evidence>
<evidence type="ECO:0000256" key="3">
    <source>
        <dbReference type="ARBA" id="ARBA00022630"/>
    </source>
</evidence>
<dbReference type="PANTHER" id="PTHR43673:SF2">
    <property type="entry name" value="NITROREDUCTASE"/>
    <property type="match status" value="1"/>
</dbReference>
<comment type="caution">
    <text evidence="10">The sequence shown here is derived from an EMBL/GenBank/DDBJ whole genome shotgun (WGS) entry which is preliminary data.</text>
</comment>
<keyword evidence="5" id="KW-0479">Metal-binding</keyword>
<feature type="domain" description="4Fe-4S ferredoxin-type" evidence="9">
    <location>
        <begin position="32"/>
        <end position="62"/>
    </location>
</feature>
<keyword evidence="7" id="KW-0408">Iron</keyword>
<dbReference type="Gene3D" id="3.30.70.20">
    <property type="match status" value="1"/>
</dbReference>
<dbReference type="Gene3D" id="3.40.109.10">
    <property type="entry name" value="NADH Oxidase"/>
    <property type="match status" value="1"/>
</dbReference>
<keyword evidence="11" id="KW-1185">Reference proteome</keyword>
<dbReference type="InterPro" id="IPR000415">
    <property type="entry name" value="Nitroreductase-like"/>
</dbReference>
<reference evidence="10 11" key="1">
    <citation type="submission" date="2019-08" db="EMBL/GenBank/DDBJ databases">
        <title>In-depth cultivation of the pig gut microbiome towards novel bacterial diversity and tailored functional studies.</title>
        <authorList>
            <person name="Wylensek D."/>
            <person name="Hitch T.C.A."/>
            <person name="Clavel T."/>
        </authorList>
    </citation>
    <scope>NUCLEOTIDE SEQUENCE [LARGE SCALE GENOMIC DNA]</scope>
    <source>
        <strain evidence="10 11">LKV-178-WT-2A</strain>
    </source>
</reference>
<evidence type="ECO:0000256" key="5">
    <source>
        <dbReference type="ARBA" id="ARBA00022723"/>
    </source>
</evidence>
<evidence type="ECO:0000313" key="10">
    <source>
        <dbReference type="EMBL" id="MST85869.1"/>
    </source>
</evidence>
<dbReference type="PROSITE" id="PS00198">
    <property type="entry name" value="4FE4S_FER_1"/>
    <property type="match status" value="2"/>
</dbReference>
<keyword evidence="4" id="KW-0288">FMN</keyword>
<evidence type="ECO:0000256" key="4">
    <source>
        <dbReference type="ARBA" id="ARBA00022643"/>
    </source>
</evidence>
<dbReference type="InterPro" id="IPR017896">
    <property type="entry name" value="4Fe4S_Fe-S-bd"/>
</dbReference>